<dbReference type="Proteomes" id="UP000299102">
    <property type="component" value="Unassembled WGS sequence"/>
</dbReference>
<accession>A0A4C1SSJ6</accession>
<keyword evidence="2" id="KW-1185">Reference proteome</keyword>
<name>A0A4C1SSJ6_EUMVA</name>
<gene>
    <name evidence="1" type="ORF">EVAR_6464_1</name>
</gene>
<proteinExistence type="predicted"/>
<dbReference type="OrthoDB" id="6370710at2759"/>
<protein>
    <submittedName>
        <fullName evidence="1">Uncharacterized protein</fullName>
    </submittedName>
</protein>
<evidence type="ECO:0000313" key="1">
    <source>
        <dbReference type="EMBL" id="GBP04218.1"/>
    </source>
</evidence>
<organism evidence="1 2">
    <name type="scientific">Eumeta variegata</name>
    <name type="common">Bagworm moth</name>
    <name type="synonym">Eumeta japonica</name>
    <dbReference type="NCBI Taxonomy" id="151549"/>
    <lineage>
        <taxon>Eukaryota</taxon>
        <taxon>Metazoa</taxon>
        <taxon>Ecdysozoa</taxon>
        <taxon>Arthropoda</taxon>
        <taxon>Hexapoda</taxon>
        <taxon>Insecta</taxon>
        <taxon>Pterygota</taxon>
        <taxon>Neoptera</taxon>
        <taxon>Endopterygota</taxon>
        <taxon>Lepidoptera</taxon>
        <taxon>Glossata</taxon>
        <taxon>Ditrysia</taxon>
        <taxon>Tineoidea</taxon>
        <taxon>Psychidae</taxon>
        <taxon>Oiketicinae</taxon>
        <taxon>Eumeta</taxon>
    </lineage>
</organism>
<dbReference type="AlphaFoldDB" id="A0A4C1SSJ6"/>
<comment type="caution">
    <text evidence="1">The sequence shown here is derived from an EMBL/GenBank/DDBJ whole genome shotgun (WGS) entry which is preliminary data.</text>
</comment>
<evidence type="ECO:0000313" key="2">
    <source>
        <dbReference type="Proteomes" id="UP000299102"/>
    </source>
</evidence>
<dbReference type="EMBL" id="BGZK01000013">
    <property type="protein sequence ID" value="GBP04218.1"/>
    <property type="molecule type" value="Genomic_DNA"/>
</dbReference>
<reference evidence="1 2" key="1">
    <citation type="journal article" date="2019" name="Commun. Biol.">
        <title>The bagworm genome reveals a unique fibroin gene that provides high tensile strength.</title>
        <authorList>
            <person name="Kono N."/>
            <person name="Nakamura H."/>
            <person name="Ohtoshi R."/>
            <person name="Tomita M."/>
            <person name="Numata K."/>
            <person name="Arakawa K."/>
        </authorList>
    </citation>
    <scope>NUCLEOTIDE SEQUENCE [LARGE SCALE GENOMIC DNA]</scope>
</reference>
<sequence length="132" mass="15022">MKPDRASTLTNTLGMHEKRNFKYASVPVCVTIDETELRASNAHGAAAALECELASKVARARNSDVREWRGVKEDVVTRIKRVVLRWFGHLEKMDENRLTKPIGYKIVSDSLIFSQHDPLALRKDPASLWMPY</sequence>